<sequence length="166" mass="18425">MPNEILDRILGFSSRIEHLQARLDSRELYAISTVNLFRLKRFYPSAETGEKFPQLLSREASSRPCPGLGVIGGPPPHINSNNSDFDFKRAKGALDYLCQLEYLSSLAIHFGGKHFLTAVASTGEKACCFSKEHPSSYTHTADIFALHQKAPIPKSLDRVPPGLRRA</sequence>
<dbReference type="AlphaFoldDB" id="A0A8H3F137"/>
<organism evidence="1 2">
    <name type="scientific">Alectoria fallacina</name>
    <dbReference type="NCBI Taxonomy" id="1903189"/>
    <lineage>
        <taxon>Eukaryota</taxon>
        <taxon>Fungi</taxon>
        <taxon>Dikarya</taxon>
        <taxon>Ascomycota</taxon>
        <taxon>Pezizomycotina</taxon>
        <taxon>Lecanoromycetes</taxon>
        <taxon>OSLEUM clade</taxon>
        <taxon>Lecanoromycetidae</taxon>
        <taxon>Lecanorales</taxon>
        <taxon>Lecanorineae</taxon>
        <taxon>Parmeliaceae</taxon>
        <taxon>Alectoria</taxon>
    </lineage>
</organism>
<evidence type="ECO:0000313" key="2">
    <source>
        <dbReference type="Proteomes" id="UP000664203"/>
    </source>
</evidence>
<reference evidence="1" key="1">
    <citation type="submission" date="2021-03" db="EMBL/GenBank/DDBJ databases">
        <authorList>
            <person name="Tagirdzhanova G."/>
        </authorList>
    </citation>
    <scope>NUCLEOTIDE SEQUENCE</scope>
</reference>
<evidence type="ECO:0008006" key="3">
    <source>
        <dbReference type="Google" id="ProtNLM"/>
    </source>
</evidence>
<dbReference type="EMBL" id="CAJPDR010000080">
    <property type="protein sequence ID" value="CAF9915089.1"/>
    <property type="molecule type" value="Genomic_DNA"/>
</dbReference>
<dbReference type="Proteomes" id="UP000664203">
    <property type="component" value="Unassembled WGS sequence"/>
</dbReference>
<keyword evidence="2" id="KW-1185">Reference proteome</keyword>
<comment type="caution">
    <text evidence="1">The sequence shown here is derived from an EMBL/GenBank/DDBJ whole genome shotgun (WGS) entry which is preliminary data.</text>
</comment>
<protein>
    <recommendedName>
        <fullName evidence="3">F-box domain-containing protein</fullName>
    </recommendedName>
</protein>
<evidence type="ECO:0000313" key="1">
    <source>
        <dbReference type="EMBL" id="CAF9915089.1"/>
    </source>
</evidence>
<accession>A0A8H3F137</accession>
<name>A0A8H3F137_9LECA</name>
<proteinExistence type="predicted"/>
<gene>
    <name evidence="1" type="ORF">ALECFALPRED_009975</name>
</gene>